<organism evidence="4 5">
    <name type="scientific">Ficus carica</name>
    <name type="common">Common fig</name>
    <dbReference type="NCBI Taxonomy" id="3494"/>
    <lineage>
        <taxon>Eukaryota</taxon>
        <taxon>Viridiplantae</taxon>
        <taxon>Streptophyta</taxon>
        <taxon>Embryophyta</taxon>
        <taxon>Tracheophyta</taxon>
        <taxon>Spermatophyta</taxon>
        <taxon>Magnoliopsida</taxon>
        <taxon>eudicotyledons</taxon>
        <taxon>Gunneridae</taxon>
        <taxon>Pentapetalae</taxon>
        <taxon>rosids</taxon>
        <taxon>fabids</taxon>
        <taxon>Rosales</taxon>
        <taxon>Moraceae</taxon>
        <taxon>Ficeae</taxon>
        <taxon>Ficus</taxon>
    </lineage>
</organism>
<keyword evidence="5" id="KW-1185">Reference proteome</keyword>
<name>A0AA87ZZ21_FICCA</name>
<dbReference type="PANTHER" id="PTHR22746">
    <property type="entry name" value="RAB6A-GEF COMPLEX PARTNER PROTEIN 1"/>
    <property type="match status" value="1"/>
</dbReference>
<sequence>MYMAYGWPQVIPLEQGLGPSSQRIIYLKLINRLLLVVSPSHLELWSSSQHKVRLGKYKRDSDSLAKEGENLQAVWSPDAKLIAVLTSTFVLHLFKVHFTDKKVQIGGKQPSGLFFATISLLLSEKVPFAQEDFSVSNIVCDSKQMLLGLSDGSLYSISWKGEFYGAFELDSSPRDGGEVNPLLHSIENGISKGHSNGASRNSAIVQLEFCLPMRLLFALFSDGQLLSCSVSKKGLKQAEYIKAEKRFGSGDAVCASVASEQQILAVGTKRGVAELYDLAESGSLIRTVSLYDWGYSMDDTGPVSCIAWTPDNSSFAVGWKLRGLTVWSVSGCRLMSTVRQIGLSSVSSPVVKPSTECKYEPLMSGTSMLQWDEYGYRLYAIEEQSSERIVAFSFGKCCLNRGVTGTTYVRQVIYGDDRLLVVQSEDTDELKMLHLNLPVSYISQNWPVQHVAASQDGMYLAVAGLHGLIIYDIRLKKWRVFGDVTQEQKIQCQGLLWMGKIVVVCNYDDSSNTYELLFYPRFHLDQSSLLCRKPLLAKPMVMDVYQEYILVTYRPFDVHIFNVKLFGELTPTTPDLQLSTVRELSIMTAKSHPASMRFIPDQLPRETISNNHTGSNSDFLAREPARCLILRLNGELSLLDLDDGRERELTDSVELFWVTCGQSEEKTNLIEEVSWLDYGHRGMQVWYPSLGADPFKQEDFLQLDPELEFDREVYPLGLLPNAGVVVGVSQRMSFSACTEFPCFEPTPQAQTILHCLLRHLLQGRRLVSTTCWFCEDRGGSRCLGFVTARAEAGFAVLGFRDGKGRGWFRGAWVFGFFAMAGFRGWWGGQAPAIMEWREKREEALRLAQLSAEKPHFSHCLEWLLFTVFDAEISRQSVNKNQISVPMPKTYSLLEKTCELIRNFPEYLDVVVSVARKTDGRHWADLFSAAGRSTELFEECFQRRWYRTGACYILVIAKLEGPAVSQYCALRLLQATLDESLYELAGELVPLLNREVLAEIRKRVGACINGLRQTISKILGLFPFPFQFQKAILGTSFKEQSAHVASVKNILENHASYLMSGKELSKLVAFVKGTQFDLVEYLQRERYGSARLENFASGLELIGQKASLYLKILYFKMFHILFIPHCETLLQMGTLQSRLDAEFLLAHMCSVKFKEWIVVLATLLRRSEVLFDIFRHDMRLWKAYSITLQSHATFVEYHDLLEDLEERLSSFMNQEEE</sequence>
<dbReference type="FunFam" id="2.130.10.10:FF:001743">
    <property type="entry name" value="Protein RIC1 like"/>
    <property type="match status" value="1"/>
</dbReference>
<feature type="domain" description="RIC1 C-terminal alpha solenoid region" evidence="3">
    <location>
        <begin position="837"/>
        <end position="990"/>
    </location>
</feature>
<accession>A0AA87ZZ21</accession>
<dbReference type="InterPro" id="IPR040096">
    <property type="entry name" value="Ric1"/>
</dbReference>
<dbReference type="Gene3D" id="2.130.10.10">
    <property type="entry name" value="YVTN repeat-like/Quinoprotein amine dehydrogenase"/>
    <property type="match status" value="1"/>
</dbReference>
<comment type="caution">
    <text evidence="4">The sequence shown here is derived from an EMBL/GenBank/DDBJ whole genome shotgun (WGS) entry which is preliminary data.</text>
</comment>
<dbReference type="GO" id="GO:0034066">
    <property type="term" value="C:Ric1-Rgp1 guanyl-nucleotide exchange factor complex"/>
    <property type="evidence" value="ECO:0007669"/>
    <property type="project" value="InterPro"/>
</dbReference>
<reference evidence="4" key="1">
    <citation type="submission" date="2023-07" db="EMBL/GenBank/DDBJ databases">
        <title>draft genome sequence of fig (Ficus carica).</title>
        <authorList>
            <person name="Takahashi T."/>
            <person name="Nishimura K."/>
        </authorList>
    </citation>
    <scope>NUCLEOTIDE SEQUENCE</scope>
</reference>
<keyword evidence="2" id="KW-0472">Membrane</keyword>
<dbReference type="GO" id="GO:0042147">
    <property type="term" value="P:retrograde transport, endosome to Golgi"/>
    <property type="evidence" value="ECO:0007669"/>
    <property type="project" value="TreeGrafter"/>
</dbReference>
<evidence type="ECO:0000313" key="4">
    <source>
        <dbReference type="EMBL" id="GMN44988.1"/>
    </source>
</evidence>
<dbReference type="Pfam" id="PF25440">
    <property type="entry name" value="Beta-prop_RIC1_2nd"/>
    <property type="match status" value="1"/>
</dbReference>
<dbReference type="Proteomes" id="UP001187192">
    <property type="component" value="Unassembled WGS sequence"/>
</dbReference>
<dbReference type="GO" id="GO:0000139">
    <property type="term" value="C:Golgi membrane"/>
    <property type="evidence" value="ECO:0007669"/>
    <property type="project" value="TreeGrafter"/>
</dbReference>
<protein>
    <recommendedName>
        <fullName evidence="3">RIC1 C-terminal alpha solenoid region domain-containing protein</fullName>
    </recommendedName>
</protein>
<evidence type="ECO:0000256" key="1">
    <source>
        <dbReference type="ARBA" id="ARBA00004370"/>
    </source>
</evidence>
<dbReference type="InterPro" id="IPR015943">
    <property type="entry name" value="WD40/YVTN_repeat-like_dom_sf"/>
</dbReference>
<dbReference type="GO" id="GO:0005829">
    <property type="term" value="C:cytosol"/>
    <property type="evidence" value="ECO:0007669"/>
    <property type="project" value="TreeGrafter"/>
</dbReference>
<gene>
    <name evidence="4" type="ORF">TIFTF001_014173</name>
</gene>
<proteinExistence type="predicted"/>
<evidence type="ECO:0000256" key="2">
    <source>
        <dbReference type="ARBA" id="ARBA00023136"/>
    </source>
</evidence>
<dbReference type="PANTHER" id="PTHR22746:SF10">
    <property type="entry name" value="GUANINE NUCLEOTIDE EXCHANGE FACTOR SUBUNIT RIC1"/>
    <property type="match status" value="1"/>
</dbReference>
<dbReference type="AlphaFoldDB" id="A0AA87ZZ21"/>
<dbReference type="GO" id="GO:0006886">
    <property type="term" value="P:intracellular protein transport"/>
    <property type="evidence" value="ECO:0007669"/>
    <property type="project" value="InterPro"/>
</dbReference>
<evidence type="ECO:0000313" key="5">
    <source>
        <dbReference type="Proteomes" id="UP001187192"/>
    </source>
</evidence>
<evidence type="ECO:0000259" key="3">
    <source>
        <dbReference type="Pfam" id="PF07064"/>
    </source>
</evidence>
<comment type="subcellular location">
    <subcellularLocation>
        <location evidence="1">Membrane</location>
    </subcellularLocation>
</comment>
<dbReference type="Pfam" id="PF07064">
    <property type="entry name" value="RIC1"/>
    <property type="match status" value="1"/>
</dbReference>
<dbReference type="EMBL" id="BTGU01000019">
    <property type="protein sequence ID" value="GMN44988.1"/>
    <property type="molecule type" value="Genomic_DNA"/>
</dbReference>
<dbReference type="SUPFAM" id="SSF82171">
    <property type="entry name" value="DPP6 N-terminal domain-like"/>
    <property type="match status" value="1"/>
</dbReference>
<dbReference type="InterPro" id="IPR009771">
    <property type="entry name" value="RIC1_C"/>
</dbReference>